<evidence type="ECO:0000313" key="2">
    <source>
        <dbReference type="Proteomes" id="UP000192408"/>
    </source>
</evidence>
<accession>A0A1W1UF58</accession>
<dbReference type="Pfam" id="PF04325">
    <property type="entry name" value="DUF465"/>
    <property type="match status" value="1"/>
</dbReference>
<protein>
    <recommendedName>
        <fullName evidence="3">DUF465 domain-containing protein</fullName>
    </recommendedName>
</protein>
<evidence type="ECO:0000313" key="1">
    <source>
        <dbReference type="EMBL" id="SMB79700.1"/>
    </source>
</evidence>
<keyword evidence="2" id="KW-1185">Reference proteome</keyword>
<dbReference type="AlphaFoldDB" id="A0A1W1UF58"/>
<proteinExistence type="predicted"/>
<reference evidence="2" key="1">
    <citation type="submission" date="2017-04" db="EMBL/GenBank/DDBJ databases">
        <authorList>
            <person name="Varghese N."/>
            <person name="Submissions S."/>
        </authorList>
    </citation>
    <scope>NUCLEOTIDE SEQUENCE [LARGE SCALE GENOMIC DNA]</scope>
    <source>
        <strain evidence="2">DSM 23072</strain>
    </source>
</reference>
<dbReference type="InterPro" id="IPR007420">
    <property type="entry name" value="DUF465"/>
</dbReference>
<dbReference type="Proteomes" id="UP000192408">
    <property type="component" value="Unassembled WGS sequence"/>
</dbReference>
<dbReference type="InterPro" id="IPR038444">
    <property type="entry name" value="DUF465_sf"/>
</dbReference>
<gene>
    <name evidence="1" type="ORF">SAMN05660772_00456</name>
</gene>
<dbReference type="Gene3D" id="6.10.280.50">
    <property type="match status" value="1"/>
</dbReference>
<sequence length="73" mass="8689">MFPEYRDLISRLKLEDAHFARLFDKHNELDHKIIAIETNVELGTHEEVENLKKEKLRLKDQLYVILKNAEAKS</sequence>
<dbReference type="EMBL" id="FWWV01000002">
    <property type="protein sequence ID" value="SMB79700.1"/>
    <property type="molecule type" value="Genomic_DNA"/>
</dbReference>
<name>A0A1W1UF58_9PAST</name>
<organism evidence="1 2">
    <name type="scientific">Pasteurella testudinis DSM 23072</name>
    <dbReference type="NCBI Taxonomy" id="1122938"/>
    <lineage>
        <taxon>Bacteria</taxon>
        <taxon>Pseudomonadati</taxon>
        <taxon>Pseudomonadota</taxon>
        <taxon>Gammaproteobacteria</taxon>
        <taxon>Pasteurellales</taxon>
        <taxon>Pasteurellaceae</taxon>
        <taxon>Pasteurella</taxon>
    </lineage>
</organism>
<dbReference type="RefSeq" id="WP_084255793.1">
    <property type="nucleotide sequence ID" value="NZ_FWWV01000002.1"/>
</dbReference>
<dbReference type="STRING" id="1122938.SAMN05660772_00456"/>
<evidence type="ECO:0008006" key="3">
    <source>
        <dbReference type="Google" id="ProtNLM"/>
    </source>
</evidence>